<feature type="region of interest" description="Disordered" evidence="13">
    <location>
        <begin position="349"/>
        <end position="370"/>
    </location>
</feature>
<evidence type="ECO:0000256" key="12">
    <source>
        <dbReference type="ARBA" id="ARBA00023136"/>
    </source>
</evidence>
<protein>
    <submittedName>
        <fullName evidence="16">Hydrogenase small subunit</fullName>
    </submittedName>
</protein>
<dbReference type="PIRSF" id="PIRSF000310">
    <property type="entry name" value="NiFe_hyd_ssu"/>
    <property type="match status" value="1"/>
</dbReference>
<evidence type="ECO:0000313" key="16">
    <source>
        <dbReference type="EMBL" id="WRP16524.1"/>
    </source>
</evidence>
<keyword evidence="17" id="KW-1185">Reference proteome</keyword>
<evidence type="ECO:0000313" key="17">
    <source>
        <dbReference type="Proteomes" id="UP001332192"/>
    </source>
</evidence>
<evidence type="ECO:0000256" key="4">
    <source>
        <dbReference type="ARBA" id="ARBA00011771"/>
    </source>
</evidence>
<dbReference type="PANTHER" id="PTHR30013">
    <property type="entry name" value="NIFE / NIFESE HYDROGENASE SMALL SUBUNIT FAMILY MEMBER"/>
    <property type="match status" value="1"/>
</dbReference>
<sequence>MESVYDALMARGMSRRDFFRFCTAMAATLGLPAQASAQVAQALQAKPRVPVIWRSFQECTCCSESLIRASHPLVADIILDLISLDYHEVLMAAAGHQAEGAARQTLEKYAGRYVLAVEGSIPTRDEAYCTIGGRSALDILREEAETAMAVIAYGNCASWGCVQSSRPNPTGASGIAKLLPGKTVIQVPGCPPIGEVMAALLVHLITFERPPELDVLGRPKAFYGKRVHDTCVRRAYFDAGLFAESFDDYGYRHGWCLYKLGCRGPSTYNACALVRWNGGVSYPIQSGHPCLGCAERGFWDQAPFYVQTVGAPAGAVGRNPDTVGTVAVGVAAAAAVAHAGATAVRSLVEARGGRPQPGGAGGARDEGKEG</sequence>
<dbReference type="RefSeq" id="WP_324715797.1">
    <property type="nucleotide sequence ID" value="NZ_CP141615.1"/>
</dbReference>
<dbReference type="EMBL" id="CP141615">
    <property type="protein sequence ID" value="WRP16524.1"/>
    <property type="molecule type" value="Genomic_DNA"/>
</dbReference>
<dbReference type="InterPro" id="IPR037148">
    <property type="entry name" value="NiFe-Hase_small_C_sf"/>
</dbReference>
<evidence type="ECO:0000256" key="3">
    <source>
        <dbReference type="ARBA" id="ARBA00006605"/>
    </source>
</evidence>
<dbReference type="Pfam" id="PF14720">
    <property type="entry name" value="NiFe_hyd_SSU_C"/>
    <property type="match status" value="1"/>
</dbReference>
<dbReference type="InterPro" id="IPR006137">
    <property type="entry name" value="NADH_UbQ_OxRdtase-like_20kDa"/>
</dbReference>
<comment type="similarity">
    <text evidence="3">Belongs to the [NiFe]/[NiFeSe] hydrogenase small subunit family.</text>
</comment>
<keyword evidence="10" id="KW-0408">Iron</keyword>
<evidence type="ECO:0000259" key="14">
    <source>
        <dbReference type="Pfam" id="PF01058"/>
    </source>
</evidence>
<evidence type="ECO:0000259" key="15">
    <source>
        <dbReference type="Pfam" id="PF14720"/>
    </source>
</evidence>
<evidence type="ECO:0000256" key="2">
    <source>
        <dbReference type="ARBA" id="ARBA00004236"/>
    </source>
</evidence>
<evidence type="ECO:0000256" key="13">
    <source>
        <dbReference type="SAM" id="MobiDB-lite"/>
    </source>
</evidence>
<gene>
    <name evidence="16" type="ORF">U7230_10520</name>
</gene>
<dbReference type="Proteomes" id="UP001332192">
    <property type="component" value="Chromosome"/>
</dbReference>
<comment type="subcellular location">
    <subcellularLocation>
        <location evidence="2">Cell membrane</location>
    </subcellularLocation>
</comment>
<evidence type="ECO:0000256" key="5">
    <source>
        <dbReference type="ARBA" id="ARBA00022475"/>
    </source>
</evidence>
<evidence type="ECO:0000256" key="11">
    <source>
        <dbReference type="ARBA" id="ARBA00023014"/>
    </source>
</evidence>
<evidence type="ECO:0000256" key="6">
    <source>
        <dbReference type="ARBA" id="ARBA00022485"/>
    </source>
</evidence>
<dbReference type="SUPFAM" id="SSF56770">
    <property type="entry name" value="HydA/Nqo6-like"/>
    <property type="match status" value="1"/>
</dbReference>
<keyword evidence="12" id="KW-0472">Membrane</keyword>
<dbReference type="Pfam" id="PF01058">
    <property type="entry name" value="Oxidored_q6"/>
    <property type="match status" value="1"/>
</dbReference>
<keyword evidence="11" id="KW-0411">Iron-sulfur</keyword>
<dbReference type="InterPro" id="IPR006311">
    <property type="entry name" value="TAT_signal"/>
</dbReference>
<dbReference type="InterPro" id="IPR001821">
    <property type="entry name" value="NiFe_hydrogenase_ssu"/>
</dbReference>
<evidence type="ECO:0000256" key="7">
    <source>
        <dbReference type="ARBA" id="ARBA00022723"/>
    </source>
</evidence>
<keyword evidence="6" id="KW-0004">4Fe-4S</keyword>
<evidence type="ECO:0000256" key="10">
    <source>
        <dbReference type="ARBA" id="ARBA00023004"/>
    </source>
</evidence>
<keyword evidence="5" id="KW-1003">Cell membrane</keyword>
<dbReference type="NCBIfam" id="TIGR00391">
    <property type="entry name" value="hydA"/>
    <property type="match status" value="1"/>
</dbReference>
<keyword evidence="8" id="KW-0732">Signal</keyword>
<comment type="subunit">
    <text evidence="4">Heterodimer of a large and a small subunit.</text>
</comment>
<dbReference type="PANTHER" id="PTHR30013:SF6">
    <property type="entry name" value="HYDROGENASE-1 SMALL CHAIN"/>
    <property type="match status" value="1"/>
</dbReference>
<proteinExistence type="inferred from homology"/>
<dbReference type="InterPro" id="IPR037024">
    <property type="entry name" value="NiFe_Hase_small_N_sf"/>
</dbReference>
<name>A0ABZ1BUQ7_9FIRM</name>
<dbReference type="Gene3D" id="4.10.480.10">
    <property type="entry name" value="Cytochrome-c3 hydrogenase, C-terminal domain"/>
    <property type="match status" value="1"/>
</dbReference>
<evidence type="ECO:0000256" key="8">
    <source>
        <dbReference type="ARBA" id="ARBA00022729"/>
    </source>
</evidence>
<evidence type="ECO:0000256" key="1">
    <source>
        <dbReference type="ARBA" id="ARBA00001966"/>
    </source>
</evidence>
<dbReference type="Gene3D" id="3.40.50.700">
    <property type="entry name" value="NADH:ubiquinone oxidoreductase-like, 20kDa subunit"/>
    <property type="match status" value="1"/>
</dbReference>
<feature type="domain" description="NADH:ubiquinone oxidoreductase-like 20kDa subunit" evidence="14">
    <location>
        <begin position="59"/>
        <end position="204"/>
    </location>
</feature>
<dbReference type="PROSITE" id="PS51318">
    <property type="entry name" value="TAT"/>
    <property type="match status" value="1"/>
</dbReference>
<accession>A0ABZ1BUQ7</accession>
<reference evidence="16 17" key="1">
    <citation type="journal article" date="2024" name="Front. Microbiol.">
        <title>Novel thermophilic genera Geochorda gen. nov. and Carboxydochorda gen. nov. from the deep terrestrial subsurface reveal the ecophysiological diversity in the class Limnochordia.</title>
        <authorList>
            <person name="Karnachuk O.V."/>
            <person name="Lukina A.P."/>
            <person name="Avakyan M.R."/>
            <person name="Kadnikov V.V."/>
            <person name="Begmatov S."/>
            <person name="Beletsky A.V."/>
            <person name="Vlasova K.G."/>
            <person name="Novikov A.A."/>
            <person name="Shcherbakova V.A."/>
            <person name="Mardanov A.V."/>
            <person name="Ravin N.V."/>
        </authorList>
    </citation>
    <scope>NUCLEOTIDE SEQUENCE [LARGE SCALE GENOMIC DNA]</scope>
    <source>
        <strain evidence="16 17">L945</strain>
    </source>
</reference>
<comment type="cofactor">
    <cofactor evidence="1">
        <name>[4Fe-4S] cluster</name>
        <dbReference type="ChEBI" id="CHEBI:49883"/>
    </cofactor>
</comment>
<feature type="domain" description="Cytochrome-c3 hydrogenase C-terminal" evidence="15">
    <location>
        <begin position="223"/>
        <end position="304"/>
    </location>
</feature>
<keyword evidence="7" id="KW-0479">Metal-binding</keyword>
<evidence type="ECO:0000256" key="9">
    <source>
        <dbReference type="ARBA" id="ARBA00023002"/>
    </source>
</evidence>
<dbReference type="InterPro" id="IPR027394">
    <property type="entry name" value="Cytochrome-c3_hydrogenase_C"/>
</dbReference>
<dbReference type="PRINTS" id="PR00614">
    <property type="entry name" value="NIHGNASESMLL"/>
</dbReference>
<organism evidence="16 17">
    <name type="scientific">Carboxydichorda subterranea</name>
    <dbReference type="NCBI Taxonomy" id="3109565"/>
    <lineage>
        <taxon>Bacteria</taxon>
        <taxon>Bacillati</taxon>
        <taxon>Bacillota</taxon>
        <taxon>Limnochordia</taxon>
        <taxon>Limnochordales</taxon>
        <taxon>Geochordaceae</taxon>
        <taxon>Carboxydichorda</taxon>
    </lineage>
</organism>
<keyword evidence="9" id="KW-0560">Oxidoreductase</keyword>